<reference evidence="1 2" key="1">
    <citation type="submission" date="2020-08" db="EMBL/GenBank/DDBJ databases">
        <title>Functional genomics of gut bacteria from endangered species of beetles.</title>
        <authorList>
            <person name="Carlos-Shanley C."/>
        </authorList>
    </citation>
    <scope>NUCLEOTIDE SEQUENCE [LARGE SCALE GENOMIC DNA]</scope>
    <source>
        <strain evidence="1 2">S00198</strain>
    </source>
</reference>
<proteinExistence type="predicted"/>
<comment type="caution">
    <text evidence="1">The sequence shown here is derived from an EMBL/GenBank/DDBJ whole genome shotgun (WGS) entry which is preliminary data.</text>
</comment>
<evidence type="ECO:0000313" key="1">
    <source>
        <dbReference type="EMBL" id="MBB6559997.1"/>
    </source>
</evidence>
<keyword evidence="2" id="KW-1185">Reference proteome</keyword>
<accession>A0A7X0U990</accession>
<evidence type="ECO:0000313" key="2">
    <source>
        <dbReference type="Proteomes" id="UP000575083"/>
    </source>
</evidence>
<organism evidence="1 2">
    <name type="scientific">Acidovorax soli</name>
    <dbReference type="NCBI Taxonomy" id="592050"/>
    <lineage>
        <taxon>Bacteria</taxon>
        <taxon>Pseudomonadati</taxon>
        <taxon>Pseudomonadota</taxon>
        <taxon>Betaproteobacteria</taxon>
        <taxon>Burkholderiales</taxon>
        <taxon>Comamonadaceae</taxon>
        <taxon>Acidovorax</taxon>
    </lineage>
</organism>
<dbReference type="EMBL" id="JACHLK010000004">
    <property type="protein sequence ID" value="MBB6559997.1"/>
    <property type="molecule type" value="Genomic_DNA"/>
</dbReference>
<dbReference type="Proteomes" id="UP000575083">
    <property type="component" value="Unassembled WGS sequence"/>
</dbReference>
<name>A0A7X0U990_9BURK</name>
<protein>
    <submittedName>
        <fullName evidence="1">Uncharacterized protein</fullName>
    </submittedName>
</protein>
<gene>
    <name evidence="1" type="ORF">HNP48_002669</name>
</gene>
<dbReference type="AlphaFoldDB" id="A0A7X0U990"/>
<sequence>MDIRTWLTPKSTPAIQSIPCSPFLCGWCASRPGEGAKGAENAACLNLRGGASGRPAPFLPPDCRMLIPLY</sequence>